<keyword evidence="1" id="KW-0472">Membrane</keyword>
<feature type="transmembrane region" description="Helical" evidence="1">
    <location>
        <begin position="70"/>
        <end position="91"/>
    </location>
</feature>
<keyword evidence="1" id="KW-0812">Transmembrane</keyword>
<evidence type="ECO:0000256" key="1">
    <source>
        <dbReference type="SAM" id="Phobius"/>
    </source>
</evidence>
<sequence length="102" mass="10300">MSPVQIIRTVAAALIAGGAALGLVPGGSCGAGWWSLPSTGDSFGWFAYTPITDGPPVLPQDMCETATAPLGSWAIALVVMGAVLLAGAWFTTSHRSGGEPKE</sequence>
<keyword evidence="1" id="KW-1133">Transmembrane helix</keyword>
<name>A0ABU2M648_9ACTN</name>
<accession>A0ABU2M648</accession>
<comment type="caution">
    <text evidence="2">The sequence shown here is derived from an EMBL/GenBank/DDBJ whole genome shotgun (WGS) entry which is preliminary data.</text>
</comment>
<dbReference type="Proteomes" id="UP001183390">
    <property type="component" value="Unassembled WGS sequence"/>
</dbReference>
<keyword evidence="3" id="KW-1185">Reference proteome</keyword>
<evidence type="ECO:0000313" key="3">
    <source>
        <dbReference type="Proteomes" id="UP001183390"/>
    </source>
</evidence>
<organism evidence="2 3">
    <name type="scientific">Nocardiopsis lambiniae</name>
    <dbReference type="NCBI Taxonomy" id="3075539"/>
    <lineage>
        <taxon>Bacteria</taxon>
        <taxon>Bacillati</taxon>
        <taxon>Actinomycetota</taxon>
        <taxon>Actinomycetes</taxon>
        <taxon>Streptosporangiales</taxon>
        <taxon>Nocardiopsidaceae</taxon>
        <taxon>Nocardiopsis</taxon>
    </lineage>
</organism>
<reference evidence="3" key="1">
    <citation type="submission" date="2023-07" db="EMBL/GenBank/DDBJ databases">
        <title>30 novel species of actinomycetes from the DSMZ collection.</title>
        <authorList>
            <person name="Nouioui I."/>
        </authorList>
    </citation>
    <scope>NUCLEOTIDE SEQUENCE [LARGE SCALE GENOMIC DNA]</scope>
    <source>
        <strain evidence="3">DSM 44743</strain>
    </source>
</reference>
<gene>
    <name evidence="2" type="ORF">RM479_06915</name>
</gene>
<evidence type="ECO:0000313" key="2">
    <source>
        <dbReference type="EMBL" id="MDT0328143.1"/>
    </source>
</evidence>
<dbReference type="EMBL" id="JAVREP010000003">
    <property type="protein sequence ID" value="MDT0328143.1"/>
    <property type="molecule type" value="Genomic_DNA"/>
</dbReference>
<protein>
    <submittedName>
        <fullName evidence="2">Uncharacterized protein</fullName>
    </submittedName>
</protein>
<dbReference type="RefSeq" id="WP_274812447.1">
    <property type="nucleotide sequence ID" value="NZ_JAVREP010000003.1"/>
</dbReference>
<proteinExistence type="predicted"/>